<sequence length="153" mass="16662">MPQASVFSVSKVLKSEREGGAKLDGRKGRAPSHPPSQIGRFTEFHSRSGPANIGRLYFEHEWFHYTDHCNTGFYDIDYKSSGGTGMDGTHGSSKRPLTAIVAAKLHVGKQFAYSRSSGVPDIRARDNPRSSGGAACCLLDVRRDSESFVGRAN</sequence>
<feature type="region of interest" description="Disordered" evidence="1">
    <location>
        <begin position="1"/>
        <end position="37"/>
    </location>
</feature>
<accession>A0A166BBK8</accession>
<dbReference type="EMBL" id="KV428114">
    <property type="protein sequence ID" value="KZT36190.1"/>
    <property type="molecule type" value="Genomic_DNA"/>
</dbReference>
<dbReference type="AlphaFoldDB" id="A0A166BBK8"/>
<proteinExistence type="predicted"/>
<protein>
    <submittedName>
        <fullName evidence="2">Uncharacterized protein</fullName>
    </submittedName>
</protein>
<gene>
    <name evidence="2" type="ORF">SISSUDRAFT_87619</name>
</gene>
<feature type="compositionally biased region" description="Basic and acidic residues" evidence="1">
    <location>
        <begin position="13"/>
        <end position="27"/>
    </location>
</feature>
<name>A0A166BBK8_9AGAM</name>
<evidence type="ECO:0000313" key="2">
    <source>
        <dbReference type="EMBL" id="KZT36190.1"/>
    </source>
</evidence>
<organism evidence="2 3">
    <name type="scientific">Sistotremastrum suecicum HHB10207 ss-3</name>
    <dbReference type="NCBI Taxonomy" id="1314776"/>
    <lineage>
        <taxon>Eukaryota</taxon>
        <taxon>Fungi</taxon>
        <taxon>Dikarya</taxon>
        <taxon>Basidiomycota</taxon>
        <taxon>Agaricomycotina</taxon>
        <taxon>Agaricomycetes</taxon>
        <taxon>Sistotremastrales</taxon>
        <taxon>Sistotremastraceae</taxon>
        <taxon>Sistotremastrum</taxon>
    </lineage>
</organism>
<evidence type="ECO:0000256" key="1">
    <source>
        <dbReference type="SAM" id="MobiDB-lite"/>
    </source>
</evidence>
<reference evidence="2 3" key="1">
    <citation type="journal article" date="2016" name="Mol. Biol. Evol.">
        <title>Comparative Genomics of Early-Diverging Mushroom-Forming Fungi Provides Insights into the Origins of Lignocellulose Decay Capabilities.</title>
        <authorList>
            <person name="Nagy L.G."/>
            <person name="Riley R."/>
            <person name="Tritt A."/>
            <person name="Adam C."/>
            <person name="Daum C."/>
            <person name="Floudas D."/>
            <person name="Sun H."/>
            <person name="Yadav J.S."/>
            <person name="Pangilinan J."/>
            <person name="Larsson K.H."/>
            <person name="Matsuura K."/>
            <person name="Barry K."/>
            <person name="Labutti K."/>
            <person name="Kuo R."/>
            <person name="Ohm R.A."/>
            <person name="Bhattacharya S.S."/>
            <person name="Shirouzu T."/>
            <person name="Yoshinaga Y."/>
            <person name="Martin F.M."/>
            <person name="Grigoriev I.V."/>
            <person name="Hibbett D.S."/>
        </authorList>
    </citation>
    <scope>NUCLEOTIDE SEQUENCE [LARGE SCALE GENOMIC DNA]</scope>
    <source>
        <strain evidence="2 3">HHB10207 ss-3</strain>
    </source>
</reference>
<evidence type="ECO:0000313" key="3">
    <source>
        <dbReference type="Proteomes" id="UP000076798"/>
    </source>
</evidence>
<dbReference type="Proteomes" id="UP000076798">
    <property type="component" value="Unassembled WGS sequence"/>
</dbReference>
<keyword evidence="3" id="KW-1185">Reference proteome</keyword>